<accession>A0A2Z6S7W4</accession>
<evidence type="ECO:0000313" key="1">
    <source>
        <dbReference type="EMBL" id="GBC07025.1"/>
    </source>
</evidence>
<dbReference type="Proteomes" id="UP000247702">
    <property type="component" value="Unassembled WGS sequence"/>
</dbReference>
<name>A0A2Z6S7W4_9GLOM</name>
<keyword evidence="2" id="KW-1185">Reference proteome</keyword>
<dbReference type="AlphaFoldDB" id="A0A2Z6S7W4"/>
<protein>
    <submittedName>
        <fullName evidence="1">Uncharacterized protein</fullName>
    </submittedName>
</protein>
<sequence length="69" mass="7949">MPTISVVHFRCPRLFLAPGHVCALSVLFCNLKALQKLMYLYVIDIKILLAEQRNRVDVEDSVEFSLIEK</sequence>
<proteinExistence type="predicted"/>
<reference evidence="1 2" key="1">
    <citation type="submission" date="2017-11" db="EMBL/GenBank/DDBJ databases">
        <title>The genome of Rhizophagus clarus HR1 reveals common genetic basis of auxotrophy among arbuscular mycorrhizal fungi.</title>
        <authorList>
            <person name="Kobayashi Y."/>
        </authorList>
    </citation>
    <scope>NUCLEOTIDE SEQUENCE [LARGE SCALE GENOMIC DNA]</scope>
    <source>
        <strain evidence="1 2">HR1</strain>
    </source>
</reference>
<comment type="caution">
    <text evidence="1">The sequence shown here is derived from an EMBL/GenBank/DDBJ whole genome shotgun (WGS) entry which is preliminary data.</text>
</comment>
<organism evidence="1 2">
    <name type="scientific">Rhizophagus clarus</name>
    <dbReference type="NCBI Taxonomy" id="94130"/>
    <lineage>
        <taxon>Eukaryota</taxon>
        <taxon>Fungi</taxon>
        <taxon>Fungi incertae sedis</taxon>
        <taxon>Mucoromycota</taxon>
        <taxon>Glomeromycotina</taxon>
        <taxon>Glomeromycetes</taxon>
        <taxon>Glomerales</taxon>
        <taxon>Glomeraceae</taxon>
        <taxon>Rhizophagus</taxon>
    </lineage>
</organism>
<dbReference type="EMBL" id="BEXD01004115">
    <property type="protein sequence ID" value="GBC07025.1"/>
    <property type="molecule type" value="Genomic_DNA"/>
</dbReference>
<gene>
    <name evidence="1" type="ORF">RclHR1_00720034</name>
</gene>
<evidence type="ECO:0000313" key="2">
    <source>
        <dbReference type="Proteomes" id="UP000247702"/>
    </source>
</evidence>